<dbReference type="PANTHER" id="PTHR42759">
    <property type="entry name" value="MOXR FAMILY PROTEIN"/>
    <property type="match status" value="1"/>
</dbReference>
<dbReference type="PANTHER" id="PTHR42759:SF1">
    <property type="entry name" value="MAGNESIUM-CHELATASE SUBUNIT CHLD"/>
    <property type="match status" value="1"/>
</dbReference>
<dbReference type="GO" id="GO:0005524">
    <property type="term" value="F:ATP binding"/>
    <property type="evidence" value="ECO:0007669"/>
    <property type="project" value="InterPro"/>
</dbReference>
<organism evidence="3 4">
    <name type="scientific">Gordonia phage GordDuk1</name>
    <dbReference type="NCBI Taxonomy" id="1622191"/>
    <lineage>
        <taxon>Viruses</taxon>
        <taxon>Duplodnaviria</taxon>
        <taxon>Heunggongvirae</taxon>
        <taxon>Uroviricota</taxon>
        <taxon>Caudoviricetes</taxon>
        <taxon>Gordtnkvirus</taxon>
        <taxon>Gordtnkvirus gordtnk2</taxon>
    </lineage>
</organism>
<sequence>MTIPTPPLPGNLAANSRPNIPAVPGNTQTVPSAPVMPAAPKAPAAPVSPVTPTVPVMPTASQNASAVKSCENCIFFIGANDVDKQIEVLGKVSGGSVCAKRGIFLTNIYTTEDSVDLLRTMADRCSEFNETSGQAVRNAVIDGARNSVVSFNQLRLNAASGDQGYVSDAVNNCQNCIFFNSESETIEKAGLPVKSCSRRNIVIRDNDTAEVAKDCNVGANVGNREAGTMLSTYVIDTHVGTAPLQVGNSTVDSDPVSVSNSVSGRGRKRAIDPATAPDKDASMEDKQMGIRGWRKITSADDNSMSLYLPIFDPQFFADDQRAMIPMSGDDEHPEDYQDHQNLLYKVAGLWNMGMTPAVNGIPGTGKTEFFRYAAWVMQLPFVRLSIDNRTEKDDLAGKMHVSPDKGTYFKYGRLTSQWSKPCVMLVDEPNTGPDEVWQFLRPLTDNSKQLVLDTNEGERIQKHEHNFLGMAFNPAWDMRNVGTHEISAADVSRLMHIQVTPPNATLERKIIQKACKNVGFQIPDDKLEKVMNIATDIRELSENDFPLHWGVREQIKVSRVLSFLNLRDAYRMAIADFLDPDQAEQIFQIVRAHDGQAQTGRRRGRPPGSRNKPRY</sequence>
<proteinExistence type="predicted"/>
<gene>
    <name evidence="3" type="ORF">GordDuk1_88</name>
</gene>
<dbReference type="InterPro" id="IPR011704">
    <property type="entry name" value="ATPase_dyneun-rel_AAA"/>
</dbReference>
<evidence type="ECO:0000256" key="1">
    <source>
        <dbReference type="SAM" id="MobiDB-lite"/>
    </source>
</evidence>
<dbReference type="Proteomes" id="UP000033017">
    <property type="component" value="Segment"/>
</dbReference>
<feature type="region of interest" description="Disordered" evidence="1">
    <location>
        <begin position="246"/>
        <end position="283"/>
    </location>
</feature>
<dbReference type="SUPFAM" id="SSF52540">
    <property type="entry name" value="P-loop containing nucleoside triphosphate hydrolases"/>
    <property type="match status" value="1"/>
</dbReference>
<reference evidence="3 4" key="1">
    <citation type="journal article" date="2015" name="Sci. Rep.">
        <title>Bacteriophages of wastewater foaming-associated filamentous Gordonia reduce host levels in raw activated sludge.</title>
        <authorList>
            <person name="Liu M."/>
            <person name="Gill J.J."/>
            <person name="Young R."/>
            <person name="Summer E.J."/>
        </authorList>
    </citation>
    <scope>NUCLEOTIDE SEQUENCE [LARGE SCALE GENOMIC DNA]</scope>
</reference>
<feature type="region of interest" description="Disordered" evidence="1">
    <location>
        <begin position="592"/>
        <end position="615"/>
    </location>
</feature>
<protein>
    <submittedName>
        <fullName evidence="3">ATPase</fullName>
    </submittedName>
</protein>
<evidence type="ECO:0000259" key="2">
    <source>
        <dbReference type="Pfam" id="PF07728"/>
    </source>
</evidence>
<evidence type="ECO:0000313" key="4">
    <source>
        <dbReference type="Proteomes" id="UP000033017"/>
    </source>
</evidence>
<feature type="compositionally biased region" description="Basic residues" evidence="1">
    <location>
        <begin position="600"/>
        <end position="615"/>
    </location>
</feature>
<feature type="compositionally biased region" description="Low complexity" evidence="1">
    <location>
        <begin position="248"/>
        <end position="263"/>
    </location>
</feature>
<dbReference type="InterPro" id="IPR050764">
    <property type="entry name" value="CbbQ/NirQ/NorQ/GpvN"/>
</dbReference>
<dbReference type="KEGG" id="vg:26794094"/>
<dbReference type="GeneID" id="26794094"/>
<feature type="domain" description="ATPase dynein-related AAA" evidence="2">
    <location>
        <begin position="360"/>
        <end position="464"/>
    </location>
</feature>
<feature type="region of interest" description="Disordered" evidence="1">
    <location>
        <begin position="1"/>
        <end position="47"/>
    </location>
</feature>
<evidence type="ECO:0000313" key="3">
    <source>
        <dbReference type="EMBL" id="AKC03016.1"/>
    </source>
</evidence>
<feature type="compositionally biased region" description="Low complexity" evidence="1">
    <location>
        <begin position="29"/>
        <end position="47"/>
    </location>
</feature>
<dbReference type="Gene3D" id="3.40.50.300">
    <property type="entry name" value="P-loop containing nucleotide triphosphate hydrolases"/>
    <property type="match status" value="1"/>
</dbReference>
<dbReference type="GO" id="GO:0016887">
    <property type="term" value="F:ATP hydrolysis activity"/>
    <property type="evidence" value="ECO:0007669"/>
    <property type="project" value="InterPro"/>
</dbReference>
<dbReference type="RefSeq" id="YP_009222541.1">
    <property type="nucleotide sequence ID" value="NC_029060.1"/>
</dbReference>
<dbReference type="InterPro" id="IPR027417">
    <property type="entry name" value="P-loop_NTPase"/>
</dbReference>
<dbReference type="Pfam" id="PF07728">
    <property type="entry name" value="AAA_5"/>
    <property type="match status" value="1"/>
</dbReference>
<name>A0A0E3T661_9CAUD</name>
<dbReference type="EMBL" id="KP790010">
    <property type="protein sequence ID" value="AKC03016.1"/>
    <property type="molecule type" value="Genomic_DNA"/>
</dbReference>
<accession>A0A0E3T661</accession>